<evidence type="ECO:0000259" key="1">
    <source>
        <dbReference type="Pfam" id="PF13369"/>
    </source>
</evidence>
<dbReference type="GeneID" id="17353151"/>
<evidence type="ECO:0000313" key="3">
    <source>
        <dbReference type="Proteomes" id="UP000008141"/>
    </source>
</evidence>
<feature type="domain" description="Protein SirB1 N-terminal" evidence="1">
    <location>
        <begin position="183"/>
        <end position="301"/>
    </location>
</feature>
<dbReference type="KEGG" id="cvr:CHLNCDRAFT_58463"/>
<dbReference type="InParanoid" id="E1ZKE4"/>
<accession>E1ZKE4</accession>
<evidence type="ECO:0000313" key="2">
    <source>
        <dbReference type="EMBL" id="EFN53792.1"/>
    </source>
</evidence>
<protein>
    <submittedName>
        <fullName evidence="2">Expressed protein</fullName>
    </submittedName>
</protein>
<proteinExistence type="predicted"/>
<dbReference type="PANTHER" id="PTHR31350">
    <property type="entry name" value="SI:DKEY-261L7.2"/>
    <property type="match status" value="1"/>
</dbReference>
<reference evidence="2 3" key="1">
    <citation type="journal article" date="2010" name="Plant Cell">
        <title>The Chlorella variabilis NC64A genome reveals adaptation to photosymbiosis, coevolution with viruses, and cryptic sex.</title>
        <authorList>
            <person name="Blanc G."/>
            <person name="Duncan G."/>
            <person name="Agarkova I."/>
            <person name="Borodovsky M."/>
            <person name="Gurnon J."/>
            <person name="Kuo A."/>
            <person name="Lindquist E."/>
            <person name="Lucas S."/>
            <person name="Pangilinan J."/>
            <person name="Polle J."/>
            <person name="Salamov A."/>
            <person name="Terry A."/>
            <person name="Yamada T."/>
            <person name="Dunigan D.D."/>
            <person name="Grigoriev I.V."/>
            <person name="Claverie J.M."/>
            <person name="Van Etten J.L."/>
        </authorList>
    </citation>
    <scope>NUCLEOTIDE SEQUENCE [LARGE SCALE GENOMIC DNA]</scope>
    <source>
        <strain evidence="2 3">NC64A</strain>
    </source>
</reference>
<dbReference type="eggNOG" id="ENOG502QW6U">
    <property type="taxonomic scope" value="Eukaryota"/>
</dbReference>
<dbReference type="InterPro" id="IPR032698">
    <property type="entry name" value="SirB1_N"/>
</dbReference>
<dbReference type="PANTHER" id="PTHR31350:SF29">
    <property type="entry name" value="PROTEIN SIRB1 N-TERMINAL DOMAIN-CONTAINING PROTEIN"/>
    <property type="match status" value="1"/>
</dbReference>
<keyword evidence="3" id="KW-1185">Reference proteome</keyword>
<dbReference type="AlphaFoldDB" id="E1ZKE4"/>
<dbReference type="OrthoDB" id="507708at2759"/>
<gene>
    <name evidence="2" type="ORF">CHLNCDRAFT_58463</name>
</gene>
<sequence>MASALSSLQISPPAPPLRTPSAACRHICDPSSATGRPRQRGTACRSTCSSADEAPRRLRRCVCRSAPDDLPASNAAVADWAALSFKEVAHTNLTKACLLIALEEEAAAQAACAEAEGLSADGGALLGSVGAASTWSLDRMQSLAEEATRAFYANLQELGVADAVLLAAQQDATDSALLTLHIDMVRSYPTQLILAVNHVLYTRHGYRRRRQHGDPLDSRLSNVLENGNGSPGSLAVLYLELCSRLSLPLQPVALEGGRYFVLMPADDSISLKVAGESIVIDPYSEGMLLSVSEVKELFEVQGELRPCYNAAMLAGMLKVLCDSYWCIAVGCPPEPIWAVPIAIEVALGEYRDVEVETSSGEDEGGEYFKVIFTEPEAAGQASLVVVVVVRSGSQQWWPARGHHLQRALAAAQKRAWLLPDDLTAQLEFGLLLFFDKQYEDAWQELGCVLQAAKSEAAARPAVPTFDPEDIAGLEVLVEKARLMLVLAEPAATDS</sequence>
<organism evidence="3">
    <name type="scientific">Chlorella variabilis</name>
    <name type="common">Green alga</name>
    <dbReference type="NCBI Taxonomy" id="554065"/>
    <lineage>
        <taxon>Eukaryota</taxon>
        <taxon>Viridiplantae</taxon>
        <taxon>Chlorophyta</taxon>
        <taxon>core chlorophytes</taxon>
        <taxon>Trebouxiophyceae</taxon>
        <taxon>Chlorellales</taxon>
        <taxon>Chlorellaceae</taxon>
        <taxon>Chlorella clade</taxon>
        <taxon>Chlorella</taxon>
    </lineage>
</organism>
<dbReference type="FunCoup" id="E1ZKE4">
    <property type="interactions" value="5"/>
</dbReference>
<dbReference type="Pfam" id="PF13369">
    <property type="entry name" value="Transglut_core2"/>
    <property type="match status" value="1"/>
</dbReference>
<name>E1ZKE4_CHLVA</name>
<dbReference type="EMBL" id="GL433850">
    <property type="protein sequence ID" value="EFN53792.1"/>
    <property type="molecule type" value="Genomic_DNA"/>
</dbReference>
<dbReference type="Proteomes" id="UP000008141">
    <property type="component" value="Unassembled WGS sequence"/>
</dbReference>
<dbReference type="RefSeq" id="XP_005845894.1">
    <property type="nucleotide sequence ID" value="XM_005845832.1"/>
</dbReference>